<evidence type="ECO:0000313" key="1">
    <source>
        <dbReference type="EMBL" id="SMO54442.1"/>
    </source>
</evidence>
<proteinExistence type="predicted"/>
<reference evidence="1 2" key="1">
    <citation type="submission" date="2017-05" db="EMBL/GenBank/DDBJ databases">
        <authorList>
            <person name="Varghese N."/>
            <person name="Submissions S."/>
        </authorList>
    </citation>
    <scope>NUCLEOTIDE SEQUENCE [LARGE SCALE GENOMIC DNA]</scope>
    <source>
        <strain evidence="1 2">DSM 45474</strain>
    </source>
</reference>
<accession>A0A521C4T8</accession>
<dbReference type="AlphaFoldDB" id="A0A521C4T8"/>
<sequence length="74" mass="8702">MKTYPIQLTLGQIDILYEVSKLEIAELKDQQKKALAQGVSCWGPEQMERLQQWTEIQTILVEMWHEAFRKEIAP</sequence>
<keyword evidence="2" id="KW-1185">Reference proteome</keyword>
<gene>
    <name evidence="1" type="ORF">SAMN06264849_103127</name>
</gene>
<dbReference type="RefSeq" id="WP_142504887.1">
    <property type="nucleotide sequence ID" value="NZ_FXTI01000003.1"/>
</dbReference>
<dbReference type="Proteomes" id="UP000315636">
    <property type="component" value="Unassembled WGS sequence"/>
</dbReference>
<evidence type="ECO:0000313" key="2">
    <source>
        <dbReference type="Proteomes" id="UP000315636"/>
    </source>
</evidence>
<protein>
    <submittedName>
        <fullName evidence="1">Uncharacterized protein</fullName>
    </submittedName>
</protein>
<dbReference type="EMBL" id="FXTI01000003">
    <property type="protein sequence ID" value="SMO54442.1"/>
    <property type="molecule type" value="Genomic_DNA"/>
</dbReference>
<name>A0A521C4T8_9BACL</name>
<organism evidence="1 2">
    <name type="scientific">Melghirimyces algeriensis</name>
    <dbReference type="NCBI Taxonomy" id="910412"/>
    <lineage>
        <taxon>Bacteria</taxon>
        <taxon>Bacillati</taxon>
        <taxon>Bacillota</taxon>
        <taxon>Bacilli</taxon>
        <taxon>Bacillales</taxon>
        <taxon>Thermoactinomycetaceae</taxon>
        <taxon>Melghirimyces</taxon>
    </lineage>
</organism>